<sequence>MADAARISDPVQSPCIGVCTLGPNDLCIGCMRTSREIGDWLGYSEAERKRITAELPGRLEALFSM</sequence>
<name>A0AAW9RF81_9GAMM</name>
<dbReference type="InterPro" id="IPR010710">
    <property type="entry name" value="DUF1289"/>
</dbReference>
<dbReference type="Proteomes" id="UP001359886">
    <property type="component" value="Unassembled WGS sequence"/>
</dbReference>
<reference evidence="1 2" key="1">
    <citation type="submission" date="2024-02" db="EMBL/GenBank/DDBJ databases">
        <title>A novel Wenzhouxiangellaceae bacterium, isolated from coastal sediments.</title>
        <authorList>
            <person name="Du Z.-J."/>
            <person name="Ye Y.-Q."/>
            <person name="Zhang X.-Y."/>
        </authorList>
    </citation>
    <scope>NUCLEOTIDE SEQUENCE [LARGE SCALE GENOMIC DNA]</scope>
    <source>
        <strain evidence="1 2">CH-27</strain>
    </source>
</reference>
<comment type="caution">
    <text evidence="1">The sequence shown here is derived from an EMBL/GenBank/DDBJ whole genome shotgun (WGS) entry which is preliminary data.</text>
</comment>
<dbReference type="PANTHER" id="PTHR35175">
    <property type="entry name" value="DUF1289 DOMAIN-CONTAINING PROTEIN"/>
    <property type="match status" value="1"/>
</dbReference>
<dbReference type="EMBL" id="JAZHOG010000010">
    <property type="protein sequence ID" value="MEJ8568883.1"/>
    <property type="molecule type" value="Genomic_DNA"/>
</dbReference>
<dbReference type="PANTHER" id="PTHR35175:SF2">
    <property type="entry name" value="DUF1289 DOMAIN-CONTAINING PROTEIN"/>
    <property type="match status" value="1"/>
</dbReference>
<dbReference type="AlphaFoldDB" id="A0AAW9RF81"/>
<organism evidence="1 2">
    <name type="scientific">Elongatibacter sediminis</name>
    <dbReference type="NCBI Taxonomy" id="3119006"/>
    <lineage>
        <taxon>Bacteria</taxon>
        <taxon>Pseudomonadati</taxon>
        <taxon>Pseudomonadota</taxon>
        <taxon>Gammaproteobacteria</taxon>
        <taxon>Chromatiales</taxon>
        <taxon>Wenzhouxiangellaceae</taxon>
        <taxon>Elongatibacter</taxon>
    </lineage>
</organism>
<gene>
    <name evidence="1" type="ORF">V3330_14715</name>
</gene>
<protein>
    <submittedName>
        <fullName evidence="1">DUF1289 domain-containing protein</fullName>
    </submittedName>
</protein>
<evidence type="ECO:0000313" key="2">
    <source>
        <dbReference type="Proteomes" id="UP001359886"/>
    </source>
</evidence>
<keyword evidence="2" id="KW-1185">Reference proteome</keyword>
<evidence type="ECO:0000313" key="1">
    <source>
        <dbReference type="EMBL" id="MEJ8568883.1"/>
    </source>
</evidence>
<proteinExistence type="predicted"/>
<accession>A0AAW9RF81</accession>
<dbReference type="Pfam" id="PF06945">
    <property type="entry name" value="DUF1289"/>
    <property type="match status" value="1"/>
</dbReference>
<dbReference type="RefSeq" id="WP_354696205.1">
    <property type="nucleotide sequence ID" value="NZ_JAZHOG010000010.1"/>
</dbReference>